<accession>A0A811ULR9</accession>
<organism evidence="1 2">
    <name type="scientific">Ceratitis capitata</name>
    <name type="common">Mediterranean fruit fly</name>
    <name type="synonym">Tephritis capitata</name>
    <dbReference type="NCBI Taxonomy" id="7213"/>
    <lineage>
        <taxon>Eukaryota</taxon>
        <taxon>Metazoa</taxon>
        <taxon>Ecdysozoa</taxon>
        <taxon>Arthropoda</taxon>
        <taxon>Hexapoda</taxon>
        <taxon>Insecta</taxon>
        <taxon>Pterygota</taxon>
        <taxon>Neoptera</taxon>
        <taxon>Endopterygota</taxon>
        <taxon>Diptera</taxon>
        <taxon>Brachycera</taxon>
        <taxon>Muscomorpha</taxon>
        <taxon>Tephritoidea</taxon>
        <taxon>Tephritidae</taxon>
        <taxon>Ceratitis</taxon>
        <taxon>Ceratitis</taxon>
    </lineage>
</organism>
<comment type="caution">
    <text evidence="1">The sequence shown here is derived from an EMBL/GenBank/DDBJ whole genome shotgun (WGS) entry which is preliminary data.</text>
</comment>
<dbReference type="EMBL" id="CAJHJT010000012">
    <property type="protein sequence ID" value="CAD6999999.1"/>
    <property type="molecule type" value="Genomic_DNA"/>
</dbReference>
<dbReference type="Proteomes" id="UP000606786">
    <property type="component" value="Unassembled WGS sequence"/>
</dbReference>
<evidence type="ECO:0000313" key="1">
    <source>
        <dbReference type="EMBL" id="CAD6999999.1"/>
    </source>
</evidence>
<sequence length="70" mass="8211">MKKVQRTSFVSPSGLRKPKQMMNFSMITASLLFKFFTNPVELQKHFERQMQQILEAVSEFEEGDVKLTKI</sequence>
<gene>
    <name evidence="1" type="ORF">CCAP1982_LOCUS8505</name>
</gene>
<name>A0A811ULR9_CERCA</name>
<evidence type="ECO:0000313" key="2">
    <source>
        <dbReference type="Proteomes" id="UP000606786"/>
    </source>
</evidence>
<protein>
    <submittedName>
        <fullName evidence="1">(Mediterranean fruit fly) hypothetical protein</fullName>
    </submittedName>
</protein>
<proteinExistence type="predicted"/>
<keyword evidence="2" id="KW-1185">Reference proteome</keyword>
<reference evidence="1" key="1">
    <citation type="submission" date="2020-11" db="EMBL/GenBank/DDBJ databases">
        <authorList>
            <person name="Whitehead M."/>
        </authorList>
    </citation>
    <scope>NUCLEOTIDE SEQUENCE</scope>
    <source>
        <strain evidence="1">EGII</strain>
    </source>
</reference>
<dbReference type="AlphaFoldDB" id="A0A811ULR9"/>